<dbReference type="EMBL" id="QGKL01000029">
    <property type="protein sequence ID" value="PWQ96217.1"/>
    <property type="molecule type" value="Genomic_DNA"/>
</dbReference>
<dbReference type="NCBIfam" id="NF011984">
    <property type="entry name" value="PRK15446.1-5"/>
    <property type="match status" value="1"/>
</dbReference>
<dbReference type="InterPro" id="IPR051781">
    <property type="entry name" value="Metallo-dep_Hydrolase"/>
</dbReference>
<dbReference type="PANTHER" id="PTHR43135:SF3">
    <property type="entry name" value="ALPHA-D-RIBOSE 1-METHYLPHOSPHONATE 5-TRIPHOSPHATE DIPHOSPHATASE"/>
    <property type="match status" value="1"/>
</dbReference>
<dbReference type="PANTHER" id="PTHR43135">
    <property type="entry name" value="ALPHA-D-RIBOSE 1-METHYLPHOSPHONATE 5-TRIPHOSPHATE DIPHOSPHATASE"/>
    <property type="match status" value="1"/>
</dbReference>
<dbReference type="NCBIfam" id="NF011983">
    <property type="entry name" value="PRK15446.1-4"/>
    <property type="match status" value="1"/>
</dbReference>
<dbReference type="NCBIfam" id="NF011987">
    <property type="entry name" value="PRK15446.2-3"/>
    <property type="match status" value="1"/>
</dbReference>
<dbReference type="GO" id="GO:0019700">
    <property type="term" value="P:organic phosphonate catabolic process"/>
    <property type="evidence" value="ECO:0007669"/>
    <property type="project" value="InterPro"/>
</dbReference>
<reference evidence="2 3" key="1">
    <citation type="submission" date="2018-05" db="EMBL/GenBank/DDBJ databases">
        <title>Leucothrix arctica sp. nov., isolated from Arctic seawater.</title>
        <authorList>
            <person name="Choi A."/>
            <person name="Baek K."/>
        </authorList>
    </citation>
    <scope>NUCLEOTIDE SEQUENCE [LARGE SCALE GENOMIC DNA]</scope>
    <source>
        <strain evidence="2 3">IMCC9719</strain>
    </source>
</reference>
<dbReference type="NCBIfam" id="TIGR02318">
    <property type="entry name" value="phosphono_phnM"/>
    <property type="match status" value="1"/>
</dbReference>
<dbReference type="GO" id="GO:0016810">
    <property type="term" value="F:hydrolase activity, acting on carbon-nitrogen (but not peptide) bonds"/>
    <property type="evidence" value="ECO:0007669"/>
    <property type="project" value="InterPro"/>
</dbReference>
<dbReference type="InterPro" id="IPR012696">
    <property type="entry name" value="PhnM"/>
</dbReference>
<dbReference type="OrthoDB" id="9785413at2"/>
<comment type="caution">
    <text evidence="2">The sequence shown here is derived from an EMBL/GenBank/DDBJ whole genome shotgun (WGS) entry which is preliminary data.</text>
</comment>
<dbReference type="Gene3D" id="2.30.40.10">
    <property type="entry name" value="Urease, subunit C, domain 1"/>
    <property type="match status" value="1"/>
</dbReference>
<dbReference type="NCBIfam" id="NF011981">
    <property type="entry name" value="PRK15446.1-2"/>
    <property type="match status" value="1"/>
</dbReference>
<dbReference type="Pfam" id="PF07969">
    <property type="entry name" value="Amidohydro_3"/>
    <property type="match status" value="1"/>
</dbReference>
<dbReference type="InterPro" id="IPR013108">
    <property type="entry name" value="Amidohydro_3"/>
</dbReference>
<dbReference type="NCBIfam" id="NF011990">
    <property type="entry name" value="PRK15446.2-6"/>
    <property type="match status" value="1"/>
</dbReference>
<dbReference type="PIRSF" id="PIRSF038971">
    <property type="entry name" value="PhnM"/>
    <property type="match status" value="1"/>
</dbReference>
<name>A0A317CCW0_9GAMM</name>
<dbReference type="AlphaFoldDB" id="A0A317CCW0"/>
<organism evidence="2 3">
    <name type="scientific">Leucothrix arctica</name>
    <dbReference type="NCBI Taxonomy" id="1481894"/>
    <lineage>
        <taxon>Bacteria</taxon>
        <taxon>Pseudomonadati</taxon>
        <taxon>Pseudomonadota</taxon>
        <taxon>Gammaproteobacteria</taxon>
        <taxon>Thiotrichales</taxon>
        <taxon>Thiotrichaceae</taxon>
        <taxon>Leucothrix</taxon>
    </lineage>
</organism>
<sequence length="381" mass="41436">MINQQVFTNAQIVLRNEVIHGTVVVESGKIVDVSEVMIDANGAIDCQGDYLIPGLVELHTDNLERHMKPRPGVKWPPIPAVLGHDAQVVAAGITTVLDAIALGEVNDGAQRVGLLSSMTSAIDTAREQGLLRAEHLLHLRCEVVYPELLTLWEQFRESPALRLVSLMDHSPGQRQFVKIDKYYEYYQGKYSLSDAEMDAFIERQLANAEQYSDKHRQIVSADCRDRGIALASHDDATITHANESAALGMMVAEFPTTEEAARVSYEKGLKVMMGAPNVVRGLSHSGNVSARELANLGLVDILSSDYVPSSLLLAAFTLSQVIDNISLPQAISMVTAGPAKAIGLSDRGEIVSGKRADLVRVGLFEDIPLVKGTWVAGLQVY</sequence>
<evidence type="ECO:0000259" key="1">
    <source>
        <dbReference type="Pfam" id="PF07969"/>
    </source>
</evidence>
<evidence type="ECO:0000313" key="3">
    <source>
        <dbReference type="Proteomes" id="UP000245506"/>
    </source>
</evidence>
<protein>
    <submittedName>
        <fullName evidence="2">Phosphonate metabolism protein PhnM</fullName>
    </submittedName>
</protein>
<feature type="domain" description="Amidohydrolase 3" evidence="1">
    <location>
        <begin position="248"/>
        <end position="377"/>
    </location>
</feature>
<dbReference type="SUPFAM" id="SSF51338">
    <property type="entry name" value="Composite domain of metallo-dependent hydrolases"/>
    <property type="match status" value="1"/>
</dbReference>
<dbReference type="Gene3D" id="3.20.20.140">
    <property type="entry name" value="Metal-dependent hydrolases"/>
    <property type="match status" value="1"/>
</dbReference>
<keyword evidence="3" id="KW-1185">Reference proteome</keyword>
<dbReference type="Proteomes" id="UP000245506">
    <property type="component" value="Unassembled WGS sequence"/>
</dbReference>
<dbReference type="InterPro" id="IPR011059">
    <property type="entry name" value="Metal-dep_hydrolase_composite"/>
</dbReference>
<dbReference type="SUPFAM" id="SSF51556">
    <property type="entry name" value="Metallo-dependent hydrolases"/>
    <property type="match status" value="1"/>
</dbReference>
<gene>
    <name evidence="2" type="ORF">DKT75_09485</name>
</gene>
<proteinExistence type="predicted"/>
<dbReference type="RefSeq" id="WP_109823189.1">
    <property type="nucleotide sequence ID" value="NZ_QGKL01000029.1"/>
</dbReference>
<dbReference type="CDD" id="cd01306">
    <property type="entry name" value="PhnM"/>
    <property type="match status" value="1"/>
</dbReference>
<accession>A0A317CCW0</accession>
<evidence type="ECO:0000313" key="2">
    <source>
        <dbReference type="EMBL" id="PWQ96217.1"/>
    </source>
</evidence>
<dbReference type="InterPro" id="IPR032466">
    <property type="entry name" value="Metal_Hydrolase"/>
</dbReference>